<name>X1D2X1_9ZZZZ</name>
<sequence>PRLDPAFKSSGLNELIFSSNLFCASCINSSKEEISSLYNSESSLKKFKAAKTLGETPKFDQDKILNNSLNQSSFEHNFNLADSLDQYFGTNLREELLNKLDQQSLNSQMNLSLESLTKNALANKSWNNLFNKALENAIKEANNKNINFEALKSLSHQIQQLMNSCPNIQCSQKISQKLPDLISQTLEACNTPDQLKNATEFLRKIGLSPNTDDIKRIGEDLGMSEADISELVEPNYQLLKKMVDEKVADFQRISNLINQLQDQLNKERIKELL</sequence>
<dbReference type="EMBL" id="BART01028225">
    <property type="protein sequence ID" value="GAH02595.1"/>
    <property type="molecule type" value="Genomic_DNA"/>
</dbReference>
<comment type="caution">
    <text evidence="1">The sequence shown here is derived from an EMBL/GenBank/DDBJ whole genome shotgun (WGS) entry which is preliminary data.</text>
</comment>
<accession>X1D2X1</accession>
<gene>
    <name evidence="1" type="ORF">S01H4_49829</name>
</gene>
<feature type="non-terminal residue" evidence="1">
    <location>
        <position position="1"/>
    </location>
</feature>
<reference evidence="1" key="1">
    <citation type="journal article" date="2014" name="Front. Microbiol.">
        <title>High frequency of phylogenetically diverse reductive dehalogenase-homologous genes in deep subseafloor sedimentary metagenomes.</title>
        <authorList>
            <person name="Kawai M."/>
            <person name="Futagami T."/>
            <person name="Toyoda A."/>
            <person name="Takaki Y."/>
            <person name="Nishi S."/>
            <person name="Hori S."/>
            <person name="Arai W."/>
            <person name="Tsubouchi T."/>
            <person name="Morono Y."/>
            <person name="Uchiyama I."/>
            <person name="Ito T."/>
            <person name="Fujiyama A."/>
            <person name="Inagaki F."/>
            <person name="Takami H."/>
        </authorList>
    </citation>
    <scope>NUCLEOTIDE SEQUENCE</scope>
    <source>
        <strain evidence="1">Expedition CK06-06</strain>
    </source>
</reference>
<organism evidence="1">
    <name type="scientific">marine sediment metagenome</name>
    <dbReference type="NCBI Taxonomy" id="412755"/>
    <lineage>
        <taxon>unclassified sequences</taxon>
        <taxon>metagenomes</taxon>
        <taxon>ecological metagenomes</taxon>
    </lineage>
</organism>
<dbReference type="AlphaFoldDB" id="X1D2X1"/>
<proteinExistence type="predicted"/>
<feature type="non-terminal residue" evidence="1">
    <location>
        <position position="273"/>
    </location>
</feature>
<protein>
    <submittedName>
        <fullName evidence="1">Uncharacterized protein</fullName>
    </submittedName>
</protein>
<evidence type="ECO:0000313" key="1">
    <source>
        <dbReference type="EMBL" id="GAH02595.1"/>
    </source>
</evidence>